<dbReference type="Pfam" id="PF00571">
    <property type="entry name" value="CBS"/>
    <property type="match status" value="1"/>
</dbReference>
<dbReference type="EMBL" id="CP002630">
    <property type="protein sequence ID" value="AEB10821.1"/>
    <property type="molecule type" value="Genomic_DNA"/>
</dbReference>
<dbReference type="SMART" id="SM00382">
    <property type="entry name" value="AAA"/>
    <property type="match status" value="1"/>
</dbReference>
<name>F2NKQ8_MARHT</name>
<keyword evidence="3" id="KW-0547">Nucleotide-binding</keyword>
<evidence type="ECO:0000256" key="2">
    <source>
        <dbReference type="ARBA" id="ARBA00022448"/>
    </source>
</evidence>
<dbReference type="Gene3D" id="3.10.580.10">
    <property type="entry name" value="CBS-domain"/>
    <property type="match status" value="1"/>
</dbReference>
<dbReference type="PROSITE" id="PS50893">
    <property type="entry name" value="ABC_TRANSPORTER_2"/>
    <property type="match status" value="1"/>
</dbReference>
<dbReference type="SUPFAM" id="SSF52540">
    <property type="entry name" value="P-loop containing nucleoside triphosphate hydrolases"/>
    <property type="match status" value="1"/>
</dbReference>
<comment type="similarity">
    <text evidence="1">Belongs to the ABC transporter superfamily.</text>
</comment>
<dbReference type="Gene3D" id="3.40.50.300">
    <property type="entry name" value="P-loop containing nucleotide triphosphate hydrolases"/>
    <property type="match status" value="1"/>
</dbReference>
<evidence type="ECO:0000256" key="1">
    <source>
        <dbReference type="ARBA" id="ARBA00005417"/>
    </source>
</evidence>
<dbReference type="GO" id="GO:0016020">
    <property type="term" value="C:membrane"/>
    <property type="evidence" value="ECO:0007669"/>
    <property type="project" value="InterPro"/>
</dbReference>
<dbReference type="GO" id="GO:0006970">
    <property type="term" value="P:response to osmotic stress"/>
    <property type="evidence" value="ECO:0007669"/>
    <property type="project" value="UniProtKB-ARBA"/>
</dbReference>
<dbReference type="InterPro" id="IPR000644">
    <property type="entry name" value="CBS_dom"/>
</dbReference>
<evidence type="ECO:0000259" key="8">
    <source>
        <dbReference type="PROSITE" id="PS51371"/>
    </source>
</evidence>
<dbReference type="NCBIfam" id="TIGR01186">
    <property type="entry name" value="proV"/>
    <property type="match status" value="1"/>
</dbReference>
<dbReference type="RefSeq" id="WP_013702876.1">
    <property type="nucleotide sequence ID" value="NC_015387.1"/>
</dbReference>
<keyword evidence="10" id="KW-1185">Reference proteome</keyword>
<dbReference type="OrthoDB" id="9802264at2"/>
<dbReference type="SUPFAM" id="SSF54631">
    <property type="entry name" value="CBS-domain pair"/>
    <property type="match status" value="1"/>
</dbReference>
<keyword evidence="5" id="KW-0029">Amino-acid transport</keyword>
<dbReference type="FunFam" id="3.40.50.300:FF:000201">
    <property type="entry name" value="Glycine betaine/L-proline ABC transporter ATP-binding protein"/>
    <property type="match status" value="1"/>
</dbReference>
<evidence type="ECO:0000313" key="10">
    <source>
        <dbReference type="Proteomes" id="UP000007030"/>
    </source>
</evidence>
<dbReference type="InterPro" id="IPR017871">
    <property type="entry name" value="ABC_transporter-like_CS"/>
</dbReference>
<dbReference type="eggNOG" id="COG4175">
    <property type="taxonomic scope" value="Bacteria"/>
</dbReference>
<proteinExistence type="inferred from homology"/>
<evidence type="ECO:0000256" key="6">
    <source>
        <dbReference type="PROSITE-ProRule" id="PRU00703"/>
    </source>
</evidence>
<dbReference type="Proteomes" id="UP000007030">
    <property type="component" value="Chromosome"/>
</dbReference>
<accession>F2NKQ8</accession>
<dbReference type="KEGG" id="mhd:Marky_0058"/>
<evidence type="ECO:0000259" key="7">
    <source>
        <dbReference type="PROSITE" id="PS50893"/>
    </source>
</evidence>
<dbReference type="InterPro" id="IPR027417">
    <property type="entry name" value="P-loop_NTPase"/>
</dbReference>
<dbReference type="STRING" id="869210.Marky_0058"/>
<dbReference type="PROSITE" id="PS00211">
    <property type="entry name" value="ABC_TRANSPORTER_1"/>
    <property type="match status" value="1"/>
</dbReference>
<dbReference type="InterPro" id="IPR003439">
    <property type="entry name" value="ABC_transporter-like_ATP-bd"/>
</dbReference>
<dbReference type="InterPro" id="IPR003593">
    <property type="entry name" value="AAA+_ATPase"/>
</dbReference>
<keyword evidence="6" id="KW-0129">CBS domain</keyword>
<dbReference type="PANTHER" id="PTHR43869:SF1">
    <property type="entry name" value="GLYCINE BETAINE_PROLINE BETAINE TRANSPORT SYSTEM ATP-BINDING PROTEIN PROV"/>
    <property type="match status" value="1"/>
</dbReference>
<feature type="domain" description="CBS" evidence="8">
    <location>
        <begin position="279"/>
        <end position="336"/>
    </location>
</feature>
<keyword evidence="2" id="KW-0813">Transport</keyword>
<dbReference type="eggNOG" id="COG3620">
    <property type="taxonomic scope" value="Bacteria"/>
</dbReference>
<dbReference type="PANTHER" id="PTHR43869">
    <property type="entry name" value="GLYCINE BETAINE/PROLINE BETAINE TRANSPORT SYSTEM ATP-BINDING PROTEIN PROV"/>
    <property type="match status" value="1"/>
</dbReference>
<dbReference type="AlphaFoldDB" id="F2NKQ8"/>
<organism evidence="9 10">
    <name type="scientific">Marinithermus hydrothermalis (strain DSM 14884 / JCM 11576 / T1)</name>
    <dbReference type="NCBI Taxonomy" id="869210"/>
    <lineage>
        <taxon>Bacteria</taxon>
        <taxon>Thermotogati</taxon>
        <taxon>Deinococcota</taxon>
        <taxon>Deinococci</taxon>
        <taxon>Thermales</taxon>
        <taxon>Thermaceae</taxon>
        <taxon>Marinithermus</taxon>
    </lineage>
</organism>
<evidence type="ECO:0000256" key="5">
    <source>
        <dbReference type="ARBA" id="ARBA00022970"/>
    </source>
</evidence>
<dbReference type="EC" id="3.6.3.32" evidence="9"/>
<evidence type="ECO:0000256" key="3">
    <source>
        <dbReference type="ARBA" id="ARBA00022741"/>
    </source>
</evidence>
<feature type="domain" description="ABC transporter" evidence="7">
    <location>
        <begin position="28"/>
        <end position="264"/>
    </location>
</feature>
<keyword evidence="4" id="KW-0067">ATP-binding</keyword>
<dbReference type="InterPro" id="IPR005892">
    <property type="entry name" value="Gly-betaine_transp_ATP-bd"/>
</dbReference>
<keyword evidence="9" id="KW-0378">Hydrolase</keyword>
<dbReference type="CDD" id="cd03294">
    <property type="entry name" value="ABC_Pro_Gly_Betaine"/>
    <property type="match status" value="1"/>
</dbReference>
<dbReference type="Pfam" id="PF00005">
    <property type="entry name" value="ABC_tran"/>
    <property type="match status" value="1"/>
</dbReference>
<dbReference type="GO" id="GO:0016887">
    <property type="term" value="F:ATP hydrolysis activity"/>
    <property type="evidence" value="ECO:0007669"/>
    <property type="project" value="InterPro"/>
</dbReference>
<dbReference type="HOGENOM" id="CLU_000604_2_2_0"/>
<gene>
    <name evidence="9" type="ordered locus">Marky_0058</name>
</gene>
<evidence type="ECO:0000256" key="4">
    <source>
        <dbReference type="ARBA" id="ARBA00022840"/>
    </source>
</evidence>
<evidence type="ECO:0000313" key="9">
    <source>
        <dbReference type="EMBL" id="AEB10821.1"/>
    </source>
</evidence>
<dbReference type="InterPro" id="IPR051921">
    <property type="entry name" value="ABC_osmolyte_uptake_ATP-bind"/>
</dbReference>
<reference evidence="9 10" key="1">
    <citation type="journal article" date="2012" name="Stand. Genomic Sci.">
        <title>Complete genome sequence of the aerobic, heterotroph Marinithermus hydrothermalis type strain (T1(T)) from a deep-sea hydrothermal vent chimney.</title>
        <authorList>
            <person name="Copeland A."/>
            <person name="Gu W."/>
            <person name="Yasawong M."/>
            <person name="Lapidus A."/>
            <person name="Lucas S."/>
            <person name="Deshpande S."/>
            <person name="Pagani I."/>
            <person name="Tapia R."/>
            <person name="Cheng J.F."/>
            <person name="Goodwin L.A."/>
            <person name="Pitluck S."/>
            <person name="Liolios K."/>
            <person name="Ivanova N."/>
            <person name="Mavromatis K."/>
            <person name="Mikhailova N."/>
            <person name="Pati A."/>
            <person name="Chen A."/>
            <person name="Palaniappan K."/>
            <person name="Land M."/>
            <person name="Pan C."/>
            <person name="Brambilla E.M."/>
            <person name="Rohde M."/>
            <person name="Tindall B.J."/>
            <person name="Sikorski J."/>
            <person name="Goker M."/>
            <person name="Detter J.C."/>
            <person name="Bristow J."/>
            <person name="Eisen J.A."/>
            <person name="Markowitz V."/>
            <person name="Hugenholtz P."/>
            <person name="Kyrpides N.C."/>
            <person name="Klenk H.P."/>
            <person name="Woyke T."/>
        </authorList>
    </citation>
    <scope>NUCLEOTIDE SEQUENCE [LARGE SCALE GENOMIC DNA]</scope>
    <source>
        <strain evidence="10">DSM 14884 / JCM 11576 / T1</strain>
    </source>
</reference>
<dbReference type="InterPro" id="IPR046342">
    <property type="entry name" value="CBS_dom_sf"/>
</dbReference>
<dbReference type="GO" id="GO:0006865">
    <property type="term" value="P:amino acid transport"/>
    <property type="evidence" value="ECO:0007669"/>
    <property type="project" value="UniProtKB-KW"/>
</dbReference>
<sequence>MAKIEVRHLYKIFGPRPKEVLALLKKGVGKEEVYRKTGHTVGLHDVSFSVEAGETFVVMGLSGSGKSTLIRCINRLIEPTAGEIFIDGVDVLGLPQSELLELRRKKVAMVFQRFALFPHRTVLQNAAYGLEVQGVPKREREERAAHWLEVVGLAGWERAYPAQLSGGMQQRVGLARALATDPEILLMDEAFSALDPLIRREMQDELIRLQSQLNKTIVFITHDLDEALRLGDRVAILKDGRVVQIGDPEEILTEPADAYVEAFVQDVNRARVLTARSVMVRPRVAVVERDGPRVALEMMQKEQVSSLFVIDKNRRYLGIVTADDVVAAVRRKEKSLRGLLRDAPPRTDPDTVLEELLPVAAQSQWPIAVVDAEGVFLGCVPRVAILAALAGEETDAQAPNALASKE</sequence>
<dbReference type="GO" id="GO:0031460">
    <property type="term" value="P:glycine betaine transport"/>
    <property type="evidence" value="ECO:0007669"/>
    <property type="project" value="InterPro"/>
</dbReference>
<dbReference type="PROSITE" id="PS51371">
    <property type="entry name" value="CBS"/>
    <property type="match status" value="1"/>
</dbReference>
<protein>
    <submittedName>
        <fullName evidence="9">Glycine betaine/L-proline ABC transporter, ATPase subunit</fullName>
        <ecNumber evidence="9">3.6.3.32</ecNumber>
    </submittedName>
</protein>
<dbReference type="GO" id="GO:0005524">
    <property type="term" value="F:ATP binding"/>
    <property type="evidence" value="ECO:0007669"/>
    <property type="project" value="UniProtKB-KW"/>
</dbReference>